<dbReference type="Gene3D" id="3.30.710.10">
    <property type="entry name" value="Potassium Channel Kv1.1, Chain A"/>
    <property type="match status" value="1"/>
</dbReference>
<feature type="compositionally biased region" description="Polar residues" evidence="1">
    <location>
        <begin position="99"/>
        <end position="110"/>
    </location>
</feature>
<feature type="compositionally biased region" description="Basic and acidic residues" evidence="1">
    <location>
        <begin position="82"/>
        <end position="98"/>
    </location>
</feature>
<protein>
    <recommendedName>
        <fullName evidence="4">BTB domain-containing protein</fullName>
    </recommendedName>
</protein>
<comment type="caution">
    <text evidence="2">The sequence shown here is derived from an EMBL/GenBank/DDBJ whole genome shotgun (WGS) entry which is preliminary data.</text>
</comment>
<dbReference type="EMBL" id="QKYT01000869">
    <property type="protein sequence ID" value="RIA80976.1"/>
    <property type="molecule type" value="Genomic_DNA"/>
</dbReference>
<proteinExistence type="predicted"/>
<evidence type="ECO:0000256" key="1">
    <source>
        <dbReference type="SAM" id="MobiDB-lite"/>
    </source>
</evidence>
<dbReference type="AlphaFoldDB" id="A0A397S899"/>
<name>A0A397S899_9GLOM</name>
<evidence type="ECO:0000313" key="3">
    <source>
        <dbReference type="Proteomes" id="UP000265703"/>
    </source>
</evidence>
<dbReference type="Proteomes" id="UP000265703">
    <property type="component" value="Unassembled WGS sequence"/>
</dbReference>
<reference evidence="2 3" key="1">
    <citation type="submission" date="2018-06" db="EMBL/GenBank/DDBJ databases">
        <title>Comparative genomics reveals the genomic features of Rhizophagus irregularis, R. cerebriforme, R. diaphanum and Gigaspora rosea, and their symbiotic lifestyle signature.</title>
        <authorList>
            <person name="Morin E."/>
            <person name="San Clemente H."/>
            <person name="Chen E.C.H."/>
            <person name="De La Providencia I."/>
            <person name="Hainaut M."/>
            <person name="Kuo A."/>
            <person name="Kohler A."/>
            <person name="Murat C."/>
            <person name="Tang N."/>
            <person name="Roy S."/>
            <person name="Loubradou J."/>
            <person name="Henrissat B."/>
            <person name="Grigoriev I.V."/>
            <person name="Corradi N."/>
            <person name="Roux C."/>
            <person name="Martin F.M."/>
        </authorList>
    </citation>
    <scope>NUCLEOTIDE SEQUENCE [LARGE SCALE GENOMIC DNA]</scope>
    <source>
        <strain evidence="2 3">DAOM 227022</strain>
    </source>
</reference>
<accession>A0A397S899</accession>
<evidence type="ECO:0008006" key="4">
    <source>
        <dbReference type="Google" id="ProtNLM"/>
    </source>
</evidence>
<gene>
    <name evidence="2" type="ORF">C1645_837758</name>
</gene>
<organism evidence="2 3">
    <name type="scientific">Glomus cerebriforme</name>
    <dbReference type="NCBI Taxonomy" id="658196"/>
    <lineage>
        <taxon>Eukaryota</taxon>
        <taxon>Fungi</taxon>
        <taxon>Fungi incertae sedis</taxon>
        <taxon>Mucoromycota</taxon>
        <taxon>Glomeromycotina</taxon>
        <taxon>Glomeromycetes</taxon>
        <taxon>Glomerales</taxon>
        <taxon>Glomeraceae</taxon>
        <taxon>Glomus</taxon>
    </lineage>
</organism>
<dbReference type="InterPro" id="IPR011333">
    <property type="entry name" value="SKP1/BTB/POZ_sf"/>
</dbReference>
<evidence type="ECO:0000313" key="2">
    <source>
        <dbReference type="EMBL" id="RIA80976.1"/>
    </source>
</evidence>
<dbReference type="OrthoDB" id="298084at2759"/>
<keyword evidence="3" id="KW-1185">Reference proteome</keyword>
<feature type="region of interest" description="Disordered" evidence="1">
    <location>
        <begin position="82"/>
        <end position="111"/>
    </location>
</feature>
<sequence length="165" mass="19158">MDYQTLTDTLLNDISSLYNGSDDYNIKMQIGEGSKMEVFEAYSVILRARSTYFRLAFSSDWNLWTKSAKLKTELKSRIEELEKNKTDPTAENVRRENNNIRSTQNSNLSQDRLMHPKASDLENASNNTFLLAQKYLGEFPKHNITLTSHKMHLLHNGPYNPNRHM</sequence>